<sequence length="57" mass="6612">MFTHCQLFYVSIIIPVTRVRVVVGGGDYILKAIIIITIFMPVTAYNVLDLQFILRYY</sequence>
<keyword evidence="1" id="KW-0472">Membrane</keyword>
<keyword evidence="1" id="KW-1133">Transmembrane helix</keyword>
<organism evidence="2">
    <name type="scientific">bioreactor metagenome</name>
    <dbReference type="NCBI Taxonomy" id="1076179"/>
    <lineage>
        <taxon>unclassified sequences</taxon>
        <taxon>metagenomes</taxon>
        <taxon>ecological metagenomes</taxon>
    </lineage>
</organism>
<dbReference type="AlphaFoldDB" id="A0A644WME9"/>
<proteinExistence type="predicted"/>
<keyword evidence="1" id="KW-0812">Transmembrane</keyword>
<protein>
    <submittedName>
        <fullName evidence="2">Uncharacterized protein</fullName>
    </submittedName>
</protein>
<evidence type="ECO:0000313" key="2">
    <source>
        <dbReference type="EMBL" id="MPM04671.1"/>
    </source>
</evidence>
<feature type="transmembrane region" description="Helical" evidence="1">
    <location>
        <begin position="28"/>
        <end position="48"/>
    </location>
</feature>
<name>A0A644WME9_9ZZZZ</name>
<evidence type="ECO:0000256" key="1">
    <source>
        <dbReference type="SAM" id="Phobius"/>
    </source>
</evidence>
<accession>A0A644WME9</accession>
<comment type="caution">
    <text evidence="2">The sequence shown here is derived from an EMBL/GenBank/DDBJ whole genome shotgun (WGS) entry which is preliminary data.</text>
</comment>
<gene>
    <name evidence="2" type="ORF">SDC9_50950</name>
</gene>
<dbReference type="EMBL" id="VSSQ01001060">
    <property type="protein sequence ID" value="MPM04671.1"/>
    <property type="molecule type" value="Genomic_DNA"/>
</dbReference>
<reference evidence="2" key="1">
    <citation type="submission" date="2019-08" db="EMBL/GenBank/DDBJ databases">
        <authorList>
            <person name="Kucharzyk K."/>
            <person name="Murdoch R.W."/>
            <person name="Higgins S."/>
            <person name="Loffler F."/>
        </authorList>
    </citation>
    <scope>NUCLEOTIDE SEQUENCE</scope>
</reference>